<dbReference type="Proteomes" id="UP000001340">
    <property type="component" value="Unassembled WGS sequence"/>
</dbReference>
<proteinExistence type="predicted"/>
<organism evidence="2 3">
    <name type="scientific">Leptospira interrogans str. UI 12758</name>
    <dbReference type="NCBI Taxonomy" id="1049938"/>
    <lineage>
        <taxon>Bacteria</taxon>
        <taxon>Pseudomonadati</taxon>
        <taxon>Spirochaetota</taxon>
        <taxon>Spirochaetia</taxon>
        <taxon>Leptospirales</taxon>
        <taxon>Leptospiraceae</taxon>
        <taxon>Leptospira</taxon>
    </lineage>
</organism>
<reference evidence="2 3" key="1">
    <citation type="submission" date="2012-10" db="EMBL/GenBank/DDBJ databases">
        <authorList>
            <person name="Harkins D.M."/>
            <person name="Durkin A.S."/>
            <person name="Brinkac L.M."/>
            <person name="Haft D.H."/>
            <person name="Selengut J.D."/>
            <person name="Sanka R."/>
            <person name="DePew J."/>
            <person name="Purushe J."/>
            <person name="Chanthongthip A."/>
            <person name="Lattana O."/>
            <person name="Phetsouvanh R."/>
            <person name="Newton P.N."/>
            <person name="Vinetz J.M."/>
            <person name="Sutton G.G."/>
            <person name="Nierman W.C."/>
            <person name="Fouts D.E."/>
        </authorList>
    </citation>
    <scope>NUCLEOTIDE SEQUENCE [LARGE SCALE GENOMIC DNA]</scope>
    <source>
        <strain evidence="2 3">UI 12758</strain>
    </source>
</reference>
<protein>
    <submittedName>
        <fullName evidence="2">Uncharacterized protein</fullName>
    </submittedName>
</protein>
<sequence>MRISFDKVAEKTQGFLCRVHPDLEFGGKAQYRIRVSKSIIQILIVFTFLTTYREYRRLMTFTLNFTFSFVTLINFVFDRIVNRLVLIENEYIFMALIRSRFCIQEAARFCLIPNQLIIPKVLWVAVDQIICEGMASSKNDRSFLFRDTFVFRPKFFHRDNYVPRTVRRCIRKIAKNKIHRSVRNLWKMT</sequence>
<gene>
    <name evidence="2" type="ORF">LEP1GSC105_2191</name>
</gene>
<evidence type="ECO:0000313" key="3">
    <source>
        <dbReference type="Proteomes" id="UP000001340"/>
    </source>
</evidence>
<evidence type="ECO:0000256" key="1">
    <source>
        <dbReference type="SAM" id="Phobius"/>
    </source>
</evidence>
<keyword evidence="1" id="KW-0812">Transmembrane</keyword>
<feature type="transmembrane region" description="Helical" evidence="1">
    <location>
        <begin position="58"/>
        <end position="77"/>
    </location>
</feature>
<keyword evidence="1" id="KW-0472">Membrane</keyword>
<dbReference type="EMBL" id="AHNR02000028">
    <property type="protein sequence ID" value="EKR55839.1"/>
    <property type="molecule type" value="Genomic_DNA"/>
</dbReference>
<comment type="caution">
    <text evidence="2">The sequence shown here is derived from an EMBL/GenBank/DDBJ whole genome shotgun (WGS) entry which is preliminary data.</text>
</comment>
<evidence type="ECO:0000313" key="2">
    <source>
        <dbReference type="EMBL" id="EKR55839.1"/>
    </source>
</evidence>
<name>A0A0E2D7A7_LEPIR</name>
<keyword evidence="1" id="KW-1133">Transmembrane helix</keyword>
<dbReference type="AlphaFoldDB" id="A0A0E2D7A7"/>
<accession>A0A0E2D7A7</accession>